<evidence type="ECO:0000313" key="2">
    <source>
        <dbReference type="Proteomes" id="UP000814140"/>
    </source>
</evidence>
<name>A0ACB8T6J6_9AGAM</name>
<evidence type="ECO:0000313" key="1">
    <source>
        <dbReference type="EMBL" id="KAI0064384.1"/>
    </source>
</evidence>
<gene>
    <name evidence="1" type="ORF">BV25DRAFT_1800598</name>
</gene>
<reference evidence="1" key="2">
    <citation type="journal article" date="2022" name="New Phytol.">
        <title>Evolutionary transition to the ectomycorrhizal habit in the genomes of a hyperdiverse lineage of mushroom-forming fungi.</title>
        <authorList>
            <person name="Looney B."/>
            <person name="Miyauchi S."/>
            <person name="Morin E."/>
            <person name="Drula E."/>
            <person name="Courty P.E."/>
            <person name="Kohler A."/>
            <person name="Kuo A."/>
            <person name="LaButti K."/>
            <person name="Pangilinan J."/>
            <person name="Lipzen A."/>
            <person name="Riley R."/>
            <person name="Andreopoulos W."/>
            <person name="He G."/>
            <person name="Johnson J."/>
            <person name="Nolan M."/>
            <person name="Tritt A."/>
            <person name="Barry K.W."/>
            <person name="Grigoriev I.V."/>
            <person name="Nagy L.G."/>
            <person name="Hibbett D."/>
            <person name="Henrissat B."/>
            <person name="Matheny P.B."/>
            <person name="Labbe J."/>
            <person name="Martin F.M."/>
        </authorList>
    </citation>
    <scope>NUCLEOTIDE SEQUENCE</scope>
    <source>
        <strain evidence="1">HHB10654</strain>
    </source>
</reference>
<comment type="caution">
    <text evidence="1">The sequence shown here is derived from an EMBL/GenBank/DDBJ whole genome shotgun (WGS) entry which is preliminary data.</text>
</comment>
<reference evidence="1" key="1">
    <citation type="submission" date="2021-03" db="EMBL/GenBank/DDBJ databases">
        <authorList>
            <consortium name="DOE Joint Genome Institute"/>
            <person name="Ahrendt S."/>
            <person name="Looney B.P."/>
            <person name="Miyauchi S."/>
            <person name="Morin E."/>
            <person name="Drula E."/>
            <person name="Courty P.E."/>
            <person name="Chicoki N."/>
            <person name="Fauchery L."/>
            <person name="Kohler A."/>
            <person name="Kuo A."/>
            <person name="Labutti K."/>
            <person name="Pangilinan J."/>
            <person name="Lipzen A."/>
            <person name="Riley R."/>
            <person name="Andreopoulos W."/>
            <person name="He G."/>
            <person name="Johnson J."/>
            <person name="Barry K.W."/>
            <person name="Grigoriev I.V."/>
            <person name="Nagy L."/>
            <person name="Hibbett D."/>
            <person name="Henrissat B."/>
            <person name="Matheny P.B."/>
            <person name="Labbe J."/>
            <person name="Martin F."/>
        </authorList>
    </citation>
    <scope>NUCLEOTIDE SEQUENCE</scope>
    <source>
        <strain evidence="1">HHB10654</strain>
    </source>
</reference>
<accession>A0ACB8T6J6</accession>
<dbReference type="Proteomes" id="UP000814140">
    <property type="component" value="Unassembled WGS sequence"/>
</dbReference>
<sequence>MARRDPPAHLPFYASSSTSSSSLHTPRLRTSSRSPMASDASREFIWTASPLTPSEHDDAYPLYERDDSYPPRRRPRWFSPTSTTLSRFTPPTLLTLIKFGIPTALLILIYLRHTRDPRGELTFYDRPWVQPKILPPPRLAGCFSSERVSSLYNVSERVYGARYTEIQSGSPMRLGLDCYDFAGTIHASPDQPRDTRTNFHTFWRADRGEFDARHEWMLKSFFATQPLARSRLIVWSNRDLSYDATLRRYVGRYPDALDLRFADVRRLAEGTPLQGSARLRGRDARQDEDLVRMLVVWNEGGVWVDMDSLLTRDLTPLLEHEFVTQWECYDRKTATAKGALMHFHQHSPYLCEAFHIIADAESRIALGGPLYRMLWQRLVAGGIPPFKILPFCFSDARSCNLDNRIPDPFAKGSNTWTDGITTEKGGGLDTRLQEVFGLLLHNQRAKDFPAGGWIRRLLLDRYEQRLRAMETEL</sequence>
<organism evidence="1 2">
    <name type="scientific">Artomyces pyxidatus</name>
    <dbReference type="NCBI Taxonomy" id="48021"/>
    <lineage>
        <taxon>Eukaryota</taxon>
        <taxon>Fungi</taxon>
        <taxon>Dikarya</taxon>
        <taxon>Basidiomycota</taxon>
        <taxon>Agaricomycotina</taxon>
        <taxon>Agaricomycetes</taxon>
        <taxon>Russulales</taxon>
        <taxon>Auriscalpiaceae</taxon>
        <taxon>Artomyces</taxon>
    </lineage>
</organism>
<protein>
    <submittedName>
        <fullName evidence="1">Uncharacterized protein</fullName>
    </submittedName>
</protein>
<dbReference type="EMBL" id="MU277199">
    <property type="protein sequence ID" value="KAI0064384.1"/>
    <property type="molecule type" value="Genomic_DNA"/>
</dbReference>
<keyword evidence="2" id="KW-1185">Reference proteome</keyword>
<proteinExistence type="predicted"/>